<comment type="caution">
    <text evidence="6">The sequence shown here is derived from an EMBL/GenBank/DDBJ whole genome shotgun (WGS) entry which is preliminary data.</text>
</comment>
<dbReference type="SMART" id="SM01391">
    <property type="entry name" value="Filament"/>
    <property type="match status" value="1"/>
</dbReference>
<evidence type="ECO:0000256" key="3">
    <source>
        <dbReference type="SAM" id="Coils"/>
    </source>
</evidence>
<evidence type="ECO:0000313" key="7">
    <source>
        <dbReference type="Proteomes" id="UP000250572"/>
    </source>
</evidence>
<dbReference type="Proteomes" id="UP000250572">
    <property type="component" value="Unassembled WGS sequence"/>
</dbReference>
<dbReference type="SUPFAM" id="SSF64593">
    <property type="entry name" value="Intermediate filament protein, coiled coil region"/>
    <property type="match status" value="1"/>
</dbReference>
<dbReference type="Pfam" id="PF00038">
    <property type="entry name" value="Filament"/>
    <property type="match status" value="1"/>
</dbReference>
<dbReference type="GO" id="GO:0005198">
    <property type="term" value="F:structural molecule activity"/>
    <property type="evidence" value="ECO:0007669"/>
    <property type="project" value="InterPro"/>
</dbReference>
<gene>
    <name evidence="6" type="ORF">CCH79_00020364</name>
</gene>
<dbReference type="InterPro" id="IPR039008">
    <property type="entry name" value="IF_rod_dom"/>
</dbReference>
<feature type="region of interest" description="Disordered" evidence="4">
    <location>
        <begin position="27"/>
        <end position="69"/>
    </location>
</feature>
<dbReference type="STRING" id="33528.ENSGAFP00000006298"/>
<keyword evidence="2 3" id="KW-0175">Coiled coil</keyword>
<dbReference type="Gene3D" id="1.20.5.500">
    <property type="entry name" value="Single helix bin"/>
    <property type="match status" value="1"/>
</dbReference>
<feature type="compositionally biased region" description="Polar residues" evidence="4">
    <location>
        <begin position="260"/>
        <end position="278"/>
    </location>
</feature>
<dbReference type="GO" id="GO:0045109">
    <property type="term" value="P:intermediate filament organization"/>
    <property type="evidence" value="ECO:0007669"/>
    <property type="project" value="TreeGrafter"/>
</dbReference>
<keyword evidence="1" id="KW-0403">Intermediate filament</keyword>
<feature type="coiled-coil region" evidence="3">
    <location>
        <begin position="113"/>
        <end position="140"/>
    </location>
</feature>
<accession>A0A315W9V9</accession>
<feature type="region of interest" description="Disordered" evidence="4">
    <location>
        <begin position="242"/>
        <end position="305"/>
    </location>
</feature>
<dbReference type="EMBL" id="NHOQ01000153">
    <property type="protein sequence ID" value="PWA32774.1"/>
    <property type="molecule type" value="Genomic_DNA"/>
</dbReference>
<evidence type="ECO:0000259" key="5">
    <source>
        <dbReference type="PROSITE" id="PS51842"/>
    </source>
</evidence>
<feature type="coiled-coil region" evidence="3">
    <location>
        <begin position="166"/>
        <end position="207"/>
    </location>
</feature>
<sequence length="637" mass="70910">MEEAAVTKVELEERMESMRAELRRLESRHEQVLLPPDRNQNRQRASGDRNDVRALYSRTAGRDVDEPDAPVETGLDRILAHIRIHWEQLTERNRADTDGYLESKEAPSAASRLSAEEQQAEALKAECSDVSCRIQSFQAETESIRALKRGLENSLSDARHWHQVELQNLGSVAARLEAELSDVRSEIEQQRRDFDMLLSNRQRLEQQIGLYHGILDGEENRFLQSNTPGLKLHPLQNLLDQPALRPSEDSGSGDRVVNEPLSTIRTTQSNQTNIYNDQNRWRPKRTWSRSPAPPGAVATASSSMGLPLTNQKPVINCSSRCKLYSLSQNAEVGEPLRPTEKLWSAPEAPPSLGGLQQNAADADAALVARHGRHEHPAVGVGVQHLHRAEVGLAVVAAHGVQPARRRHQRHPAAPRVHGHQEAPLTRHASQHLHAAQKARAVVAAGNVHVASERGGAMAAALVEHGRRRVPAYSTCRGRSHTSEPSRWRRAAAVAEAALTVLNICRPSWPPDTKIRPSNTVTPVALRLTLISVTTLHLRRKHGESHDRKSQRWALRTLEIRTPTKKNSPVGFWRVTLHRVQRGFPIVSATDVNMAVDDHGSHGAEEGGVGLLIGLLIGRFRSWSSWATDLRWLFMLDT</sequence>
<dbReference type="InterPro" id="IPR002957">
    <property type="entry name" value="Keratin_I"/>
</dbReference>
<reference evidence="6 7" key="1">
    <citation type="journal article" date="2018" name="G3 (Bethesda)">
        <title>A High-Quality Reference Genome for the Invasive Mosquitofish Gambusia affinis Using a Chicago Library.</title>
        <authorList>
            <person name="Hoffberg S.L."/>
            <person name="Troendle N.J."/>
            <person name="Glenn T.C."/>
            <person name="Mahmud O."/>
            <person name="Louha S."/>
            <person name="Chalopin D."/>
            <person name="Bennetzen J.L."/>
            <person name="Mauricio R."/>
        </authorList>
    </citation>
    <scope>NUCLEOTIDE SEQUENCE [LARGE SCALE GENOMIC DNA]</scope>
    <source>
        <strain evidence="6">NE01/NJP1002.9</strain>
        <tissue evidence="6">Muscle</tissue>
    </source>
</reference>
<name>A0A315W9V9_GAMAF</name>
<organism evidence="6 7">
    <name type="scientific">Gambusia affinis</name>
    <name type="common">Western mosquitofish</name>
    <name type="synonym">Heterandria affinis</name>
    <dbReference type="NCBI Taxonomy" id="33528"/>
    <lineage>
        <taxon>Eukaryota</taxon>
        <taxon>Metazoa</taxon>
        <taxon>Chordata</taxon>
        <taxon>Craniata</taxon>
        <taxon>Vertebrata</taxon>
        <taxon>Euteleostomi</taxon>
        <taxon>Actinopterygii</taxon>
        <taxon>Neopterygii</taxon>
        <taxon>Teleostei</taxon>
        <taxon>Neoteleostei</taxon>
        <taxon>Acanthomorphata</taxon>
        <taxon>Ovalentaria</taxon>
        <taxon>Atherinomorphae</taxon>
        <taxon>Cyprinodontiformes</taxon>
        <taxon>Poeciliidae</taxon>
        <taxon>Poeciliinae</taxon>
        <taxon>Gambusia</taxon>
    </lineage>
</organism>
<evidence type="ECO:0000256" key="4">
    <source>
        <dbReference type="SAM" id="MobiDB-lite"/>
    </source>
</evidence>
<evidence type="ECO:0000313" key="6">
    <source>
        <dbReference type="EMBL" id="PWA32774.1"/>
    </source>
</evidence>
<dbReference type="AlphaFoldDB" id="A0A315W9V9"/>
<dbReference type="GO" id="GO:0005882">
    <property type="term" value="C:intermediate filament"/>
    <property type="evidence" value="ECO:0007669"/>
    <property type="project" value="UniProtKB-KW"/>
</dbReference>
<proteinExistence type="predicted"/>
<dbReference type="Gene3D" id="1.20.5.170">
    <property type="match status" value="1"/>
</dbReference>
<dbReference type="PANTHER" id="PTHR23239:SF32">
    <property type="entry name" value="PHAKININ"/>
    <property type="match status" value="1"/>
</dbReference>
<dbReference type="PANTHER" id="PTHR23239">
    <property type="entry name" value="INTERMEDIATE FILAMENT"/>
    <property type="match status" value="1"/>
</dbReference>
<evidence type="ECO:0000256" key="1">
    <source>
        <dbReference type="ARBA" id="ARBA00022754"/>
    </source>
</evidence>
<feature type="domain" description="IF rod" evidence="5">
    <location>
        <begin position="1"/>
        <end position="222"/>
    </location>
</feature>
<keyword evidence="7" id="KW-1185">Reference proteome</keyword>
<protein>
    <recommendedName>
        <fullName evidence="5">IF rod domain-containing protein</fullName>
    </recommendedName>
</protein>
<dbReference type="PROSITE" id="PS51842">
    <property type="entry name" value="IF_ROD_2"/>
    <property type="match status" value="1"/>
</dbReference>
<evidence type="ECO:0000256" key="2">
    <source>
        <dbReference type="ARBA" id="ARBA00023054"/>
    </source>
</evidence>